<keyword evidence="3" id="KW-1185">Reference proteome</keyword>
<dbReference type="GeneID" id="19341556"/>
<organism evidence="2 3">
    <name type="scientific">Pseudocercospora fijiensis (strain CIRAD86)</name>
    <name type="common">Black leaf streak disease fungus</name>
    <name type="synonym">Mycosphaerella fijiensis</name>
    <dbReference type="NCBI Taxonomy" id="383855"/>
    <lineage>
        <taxon>Eukaryota</taxon>
        <taxon>Fungi</taxon>
        <taxon>Dikarya</taxon>
        <taxon>Ascomycota</taxon>
        <taxon>Pezizomycotina</taxon>
        <taxon>Dothideomycetes</taxon>
        <taxon>Dothideomycetidae</taxon>
        <taxon>Mycosphaerellales</taxon>
        <taxon>Mycosphaerellaceae</taxon>
        <taxon>Pseudocercospora</taxon>
    </lineage>
</organism>
<proteinExistence type="predicted"/>
<evidence type="ECO:0000256" key="1">
    <source>
        <dbReference type="SAM" id="MobiDB-lite"/>
    </source>
</evidence>
<feature type="region of interest" description="Disordered" evidence="1">
    <location>
        <begin position="1"/>
        <end position="22"/>
    </location>
</feature>
<name>M2YJG6_PSEFD</name>
<dbReference type="Proteomes" id="UP000016932">
    <property type="component" value="Unassembled WGS sequence"/>
</dbReference>
<sequence>MTAQQHDRDSKRRKTTTPTVSPPPSGFNWCALQAFEVGPVGHVDRKAFRIHCHVLWERSDTFRPPAPPLNQRVNLPEQNPDCFETYVQWLYHETFRFPPDVRDLPWEKKWRFIWECYFMGEALAELTFCDAVMNVIIKAATSKDQGGSDPASIEAFWSNITELVDTAYRMTAPGSKARTFFVDTIISCCTMEQIQGFCGVSSQCLFELLQAFVALADQSDTRPRLNQDTCQLHRHAKLQDVVQLFAAMSVHAACYSEDMWVASLRTRSLAKRFGFRVPGDLSYAGPRQS</sequence>
<dbReference type="KEGG" id="pfj:MYCFIDRAFT_79135"/>
<reference evidence="2 3" key="1">
    <citation type="journal article" date="2012" name="PLoS Pathog.">
        <title>Diverse lifestyles and strategies of plant pathogenesis encoded in the genomes of eighteen Dothideomycetes fungi.</title>
        <authorList>
            <person name="Ohm R.A."/>
            <person name="Feau N."/>
            <person name="Henrissat B."/>
            <person name="Schoch C.L."/>
            <person name="Horwitz B.A."/>
            <person name="Barry K.W."/>
            <person name="Condon B.J."/>
            <person name="Copeland A.C."/>
            <person name="Dhillon B."/>
            <person name="Glaser F."/>
            <person name="Hesse C.N."/>
            <person name="Kosti I."/>
            <person name="LaButti K."/>
            <person name="Lindquist E.A."/>
            <person name="Lucas S."/>
            <person name="Salamov A.A."/>
            <person name="Bradshaw R.E."/>
            <person name="Ciuffetti L."/>
            <person name="Hamelin R.C."/>
            <person name="Kema G.H.J."/>
            <person name="Lawrence C."/>
            <person name="Scott J.A."/>
            <person name="Spatafora J.W."/>
            <person name="Turgeon B.G."/>
            <person name="de Wit P.J.G.M."/>
            <person name="Zhong S."/>
            <person name="Goodwin S.B."/>
            <person name="Grigoriev I.V."/>
        </authorList>
    </citation>
    <scope>NUCLEOTIDE SEQUENCE [LARGE SCALE GENOMIC DNA]</scope>
    <source>
        <strain evidence="2 3">CIRAD86</strain>
    </source>
</reference>
<dbReference type="CDD" id="cd18186">
    <property type="entry name" value="BTB_POZ_ZBTB_KLHL-like"/>
    <property type="match status" value="1"/>
</dbReference>
<protein>
    <recommendedName>
        <fullName evidence="4">BTB domain-containing protein</fullName>
    </recommendedName>
</protein>
<dbReference type="RefSeq" id="XP_007931633.1">
    <property type="nucleotide sequence ID" value="XM_007933442.1"/>
</dbReference>
<evidence type="ECO:0008006" key="4">
    <source>
        <dbReference type="Google" id="ProtNLM"/>
    </source>
</evidence>
<dbReference type="VEuPathDB" id="FungiDB:MYCFIDRAFT_79135"/>
<evidence type="ECO:0000313" key="3">
    <source>
        <dbReference type="Proteomes" id="UP000016932"/>
    </source>
</evidence>
<dbReference type="HOGENOM" id="CLU_963536_0_0_1"/>
<evidence type="ECO:0000313" key="2">
    <source>
        <dbReference type="EMBL" id="EME77880.1"/>
    </source>
</evidence>
<feature type="compositionally biased region" description="Basic and acidic residues" evidence="1">
    <location>
        <begin position="1"/>
        <end position="10"/>
    </location>
</feature>
<dbReference type="EMBL" id="KB446564">
    <property type="protein sequence ID" value="EME77880.1"/>
    <property type="molecule type" value="Genomic_DNA"/>
</dbReference>
<accession>M2YJG6</accession>
<gene>
    <name evidence="2" type="ORF">MYCFIDRAFT_79135</name>
</gene>
<dbReference type="AlphaFoldDB" id="M2YJG6"/>
<dbReference type="OrthoDB" id="3794732at2759"/>